<dbReference type="RefSeq" id="WP_068491544.1">
    <property type="nucleotide sequence ID" value="NZ_LWQT01000045.1"/>
</dbReference>
<protein>
    <recommendedName>
        <fullName evidence="6">Two-component system response regulator</fullName>
    </recommendedName>
</protein>
<dbReference type="Gene3D" id="3.40.50.2300">
    <property type="match status" value="1"/>
</dbReference>
<dbReference type="PANTHER" id="PTHR43155:SF2">
    <property type="entry name" value="CYCLIC DI-GMP PHOSPHODIESTERASE PA4108"/>
    <property type="match status" value="1"/>
</dbReference>
<dbReference type="Gene3D" id="1.10.3210.10">
    <property type="entry name" value="Hypothetical protein af1432"/>
    <property type="match status" value="1"/>
</dbReference>
<dbReference type="GO" id="GO:0008081">
    <property type="term" value="F:phosphoric diester hydrolase activity"/>
    <property type="evidence" value="ECO:0007669"/>
    <property type="project" value="UniProtKB-ARBA"/>
</dbReference>
<dbReference type="PROSITE" id="PS51832">
    <property type="entry name" value="HD_GYP"/>
    <property type="match status" value="1"/>
</dbReference>
<dbReference type="SMART" id="SM00471">
    <property type="entry name" value="HDc"/>
    <property type="match status" value="1"/>
</dbReference>
<gene>
    <name evidence="4" type="ORF">A6A04_16130</name>
</gene>
<dbReference type="GO" id="GO:0000160">
    <property type="term" value="P:phosphorelay signal transduction system"/>
    <property type="evidence" value="ECO:0007669"/>
    <property type="project" value="InterPro"/>
</dbReference>
<dbReference type="STRING" id="1285242.A6A04_16130"/>
<dbReference type="OrthoDB" id="9176789at2"/>
<dbReference type="InterPro" id="IPR037522">
    <property type="entry name" value="HD_GYP_dom"/>
</dbReference>
<dbReference type="InterPro" id="IPR011006">
    <property type="entry name" value="CheY-like_superfamily"/>
</dbReference>
<name>A0A178MT51_9PROT</name>
<sequence>MNAAAEQSGKSLVCVVDASASYRTDVANALSPHYAVVAYAEQGEALEAIATRPPSAVVLDENVTPKGGLPLLREICCVPDLDTIPIICTATNDRSHFLADASAFGVRTSLVKPFRRSALLGALAREITSKVERSWTRIEPVQRAALKRTSKVFTAIADLMAEGAPLPYEALHHACTPLVEAVSTGEYRSILDGVREHHNYSYVHSLRVAMFLTVFGHSIGLRGDDLMTLTTGGLVHDVGKMAVPQDVLNKPDRLTDQEMVIMRGHVSHTGDFLRSSPGLPRGALMIAEQHHEKLDGTGYPFGLKGGQVNELARMATIMDIFGALTDRRAYKAPMEPEQALHVMTQLGRQIDQRLLKTFRTVLLDTAKSLD</sequence>
<evidence type="ECO:0000313" key="4">
    <source>
        <dbReference type="EMBL" id="OAN51444.1"/>
    </source>
</evidence>
<dbReference type="Proteomes" id="UP000078428">
    <property type="component" value="Unassembled WGS sequence"/>
</dbReference>
<feature type="domain" description="Response regulatory" evidence="2">
    <location>
        <begin position="12"/>
        <end position="127"/>
    </location>
</feature>
<dbReference type="EMBL" id="LWQT01000045">
    <property type="protein sequence ID" value="OAN51444.1"/>
    <property type="molecule type" value="Genomic_DNA"/>
</dbReference>
<dbReference type="InterPro" id="IPR003607">
    <property type="entry name" value="HD/PDEase_dom"/>
</dbReference>
<dbReference type="Pfam" id="PF13487">
    <property type="entry name" value="HD_5"/>
    <property type="match status" value="1"/>
</dbReference>
<keyword evidence="1" id="KW-0597">Phosphoprotein</keyword>
<comment type="caution">
    <text evidence="4">The sequence shown here is derived from an EMBL/GenBank/DDBJ whole genome shotgun (WGS) entry which is preliminary data.</text>
</comment>
<organism evidence="4 5">
    <name type="scientific">Paramagnetospirillum marisnigri</name>
    <dbReference type="NCBI Taxonomy" id="1285242"/>
    <lineage>
        <taxon>Bacteria</taxon>
        <taxon>Pseudomonadati</taxon>
        <taxon>Pseudomonadota</taxon>
        <taxon>Alphaproteobacteria</taxon>
        <taxon>Rhodospirillales</taxon>
        <taxon>Magnetospirillaceae</taxon>
        <taxon>Paramagnetospirillum</taxon>
    </lineage>
</organism>
<proteinExistence type="predicted"/>
<dbReference type="CDD" id="cd00077">
    <property type="entry name" value="HDc"/>
    <property type="match status" value="1"/>
</dbReference>
<dbReference type="InterPro" id="IPR001789">
    <property type="entry name" value="Sig_transdc_resp-reg_receiver"/>
</dbReference>
<keyword evidence="5" id="KW-1185">Reference proteome</keyword>
<dbReference type="PROSITE" id="PS50110">
    <property type="entry name" value="RESPONSE_REGULATORY"/>
    <property type="match status" value="1"/>
</dbReference>
<dbReference type="Pfam" id="PF00072">
    <property type="entry name" value="Response_reg"/>
    <property type="match status" value="1"/>
</dbReference>
<reference evidence="4 5" key="1">
    <citation type="submission" date="2016-04" db="EMBL/GenBank/DDBJ databases">
        <title>Draft genome sequence of freshwater magnetotactic bacteria Magnetospirillum marisnigri SP-1 and Magnetospirillum moscoviense BB-1.</title>
        <authorList>
            <person name="Koziaeva V."/>
            <person name="Dziuba M.V."/>
            <person name="Ivanov T.M."/>
            <person name="Kuznetsov B."/>
            <person name="Grouzdev D.S."/>
        </authorList>
    </citation>
    <scope>NUCLEOTIDE SEQUENCE [LARGE SCALE GENOMIC DNA]</scope>
    <source>
        <strain evidence="4 5">SP-1</strain>
    </source>
</reference>
<feature type="modified residue" description="4-aspartylphosphate" evidence="1">
    <location>
        <position position="60"/>
    </location>
</feature>
<dbReference type="SUPFAM" id="SSF109604">
    <property type="entry name" value="HD-domain/PDEase-like"/>
    <property type="match status" value="1"/>
</dbReference>
<feature type="domain" description="HD-GYP" evidence="3">
    <location>
        <begin position="179"/>
        <end position="370"/>
    </location>
</feature>
<evidence type="ECO:0000259" key="3">
    <source>
        <dbReference type="PROSITE" id="PS51832"/>
    </source>
</evidence>
<evidence type="ECO:0008006" key="6">
    <source>
        <dbReference type="Google" id="ProtNLM"/>
    </source>
</evidence>
<dbReference type="PANTHER" id="PTHR43155">
    <property type="entry name" value="CYCLIC DI-GMP PHOSPHODIESTERASE PA4108-RELATED"/>
    <property type="match status" value="1"/>
</dbReference>
<evidence type="ECO:0000256" key="1">
    <source>
        <dbReference type="PROSITE-ProRule" id="PRU00169"/>
    </source>
</evidence>
<accession>A0A178MT51</accession>
<evidence type="ECO:0000259" key="2">
    <source>
        <dbReference type="PROSITE" id="PS50110"/>
    </source>
</evidence>
<evidence type="ECO:0000313" key="5">
    <source>
        <dbReference type="Proteomes" id="UP000078428"/>
    </source>
</evidence>
<dbReference type="SUPFAM" id="SSF52172">
    <property type="entry name" value="CheY-like"/>
    <property type="match status" value="1"/>
</dbReference>
<dbReference type="AlphaFoldDB" id="A0A178MT51"/>